<dbReference type="EMBL" id="UGLH01000004">
    <property type="protein sequence ID" value="STT72729.1"/>
    <property type="molecule type" value="Genomic_DNA"/>
</dbReference>
<dbReference type="GO" id="GO:0005886">
    <property type="term" value="C:plasma membrane"/>
    <property type="evidence" value="ECO:0007669"/>
    <property type="project" value="TreeGrafter"/>
</dbReference>
<evidence type="ECO:0000259" key="6">
    <source>
        <dbReference type="Pfam" id="PF23914"/>
    </source>
</evidence>
<protein>
    <submittedName>
        <fullName evidence="7">Cytochrome c heme lyase subunit CcmH</fullName>
    </submittedName>
</protein>
<dbReference type="Proteomes" id="UP000254340">
    <property type="component" value="Unassembled WGS sequence"/>
</dbReference>
<gene>
    <name evidence="7" type="primary">ccmH_2</name>
    <name evidence="7" type="ORF">NCTC5047_00413</name>
</gene>
<dbReference type="InterPro" id="IPR056413">
    <property type="entry name" value="TPR_CcmH_CycH"/>
</dbReference>
<comment type="subcellular location">
    <subcellularLocation>
        <location evidence="1">Cell envelope</location>
    </subcellularLocation>
</comment>
<proteinExistence type="predicted"/>
<name>A0A377X7N2_KLEPN</name>
<accession>A0A377X7N2</accession>
<evidence type="ECO:0000256" key="2">
    <source>
        <dbReference type="ARBA" id="ARBA00022737"/>
    </source>
</evidence>
<evidence type="ECO:0000256" key="4">
    <source>
        <dbReference type="ARBA" id="ARBA00022803"/>
    </source>
</evidence>
<feature type="domain" description="Cytochrome c-type biogenesis protein H TPR" evidence="6">
    <location>
        <begin position="86"/>
        <end position="224"/>
    </location>
</feature>
<evidence type="ECO:0000256" key="1">
    <source>
        <dbReference type="ARBA" id="ARBA00004196"/>
    </source>
</evidence>
<evidence type="ECO:0000256" key="3">
    <source>
        <dbReference type="ARBA" id="ARBA00022748"/>
    </source>
</evidence>
<dbReference type="InterPro" id="IPR051263">
    <property type="entry name" value="C-type_cytochrome_biogenesis"/>
</dbReference>
<keyword evidence="3" id="KW-0201">Cytochrome c-type biogenesis</keyword>
<keyword evidence="7" id="KW-0456">Lyase</keyword>
<feature type="region of interest" description="Disordered" evidence="5">
    <location>
        <begin position="247"/>
        <end position="294"/>
    </location>
</feature>
<dbReference type="Gene3D" id="1.25.40.10">
    <property type="entry name" value="Tetratricopeptide repeat domain"/>
    <property type="match status" value="1"/>
</dbReference>
<reference evidence="7 8" key="1">
    <citation type="submission" date="2018-06" db="EMBL/GenBank/DDBJ databases">
        <authorList>
            <consortium name="Pathogen Informatics"/>
            <person name="Doyle S."/>
        </authorList>
    </citation>
    <scope>NUCLEOTIDE SEQUENCE [LARGE SCALE GENOMIC DNA]</scope>
    <source>
        <strain evidence="7 8">NCTC5047</strain>
    </source>
</reference>
<evidence type="ECO:0000256" key="5">
    <source>
        <dbReference type="SAM" id="MobiDB-lite"/>
    </source>
</evidence>
<dbReference type="SUPFAM" id="SSF48452">
    <property type="entry name" value="TPR-like"/>
    <property type="match status" value="1"/>
</dbReference>
<dbReference type="AlphaFoldDB" id="A0A377X7N2"/>
<dbReference type="GO" id="GO:0016829">
    <property type="term" value="F:lyase activity"/>
    <property type="evidence" value="ECO:0007669"/>
    <property type="project" value="UniProtKB-KW"/>
</dbReference>
<dbReference type="NCBIfam" id="TIGR03142">
    <property type="entry name" value="cytochro_ccmI"/>
    <property type="match status" value="1"/>
</dbReference>
<dbReference type="GO" id="GO:0030313">
    <property type="term" value="C:cell envelope"/>
    <property type="evidence" value="ECO:0007669"/>
    <property type="project" value="UniProtKB-SubCell"/>
</dbReference>
<sequence>MVGQRGGRPRCLNRALYQSRLQELAQERGEDNPALVVELQRTLLTDIPPRHSLGERPLRRWALLPGALLLVVLSLGLYLKTSDIGQVLLWQQAERHFPALLQQVKDPTAAPLRMDELAELRLGLRSHLQDTPNDLAGWQLLGRLGLLLNDGETAIGAFGRAHALAADDPAAAFDYASALVRARDSGQVRMGELLLRDLHQRQPNSLPVLEMLTLSAVRNEDYPKPWQPCRRYWPGCRKGMCGARRSSASWRKRSSRRSNSPAALRRRGPGACHQKSTGGPVFVGRVRRSRHPAK</sequence>
<keyword evidence="2" id="KW-0677">Repeat</keyword>
<dbReference type="Pfam" id="PF23914">
    <property type="entry name" value="TPR_CcmH_CycH"/>
    <property type="match status" value="1"/>
</dbReference>
<feature type="compositionally biased region" description="Basic residues" evidence="5">
    <location>
        <begin position="285"/>
        <end position="294"/>
    </location>
</feature>
<evidence type="ECO:0000313" key="7">
    <source>
        <dbReference type="EMBL" id="STT72729.1"/>
    </source>
</evidence>
<dbReference type="InterPro" id="IPR017560">
    <property type="entry name" value="Cyt_c_biogenesis_CcmI"/>
</dbReference>
<dbReference type="InterPro" id="IPR011990">
    <property type="entry name" value="TPR-like_helical_dom_sf"/>
</dbReference>
<dbReference type="GO" id="GO:0017004">
    <property type="term" value="P:cytochrome complex assembly"/>
    <property type="evidence" value="ECO:0007669"/>
    <property type="project" value="UniProtKB-KW"/>
</dbReference>
<organism evidence="7 8">
    <name type="scientific">Klebsiella pneumoniae</name>
    <dbReference type="NCBI Taxonomy" id="573"/>
    <lineage>
        <taxon>Bacteria</taxon>
        <taxon>Pseudomonadati</taxon>
        <taxon>Pseudomonadota</taxon>
        <taxon>Gammaproteobacteria</taxon>
        <taxon>Enterobacterales</taxon>
        <taxon>Enterobacteriaceae</taxon>
        <taxon>Klebsiella/Raoultella group</taxon>
        <taxon>Klebsiella</taxon>
        <taxon>Klebsiella pneumoniae complex</taxon>
    </lineage>
</organism>
<dbReference type="PANTHER" id="PTHR47870:SF1">
    <property type="entry name" value="CYTOCHROME C-TYPE BIOGENESIS PROTEIN CCMH"/>
    <property type="match status" value="1"/>
</dbReference>
<evidence type="ECO:0000313" key="8">
    <source>
        <dbReference type="Proteomes" id="UP000254340"/>
    </source>
</evidence>
<keyword evidence="4" id="KW-0802">TPR repeat</keyword>
<dbReference type="PANTHER" id="PTHR47870">
    <property type="entry name" value="CYTOCHROME C-TYPE BIOGENESIS PROTEIN CCMH"/>
    <property type="match status" value="1"/>
</dbReference>